<evidence type="ECO:0000313" key="11">
    <source>
        <dbReference type="Proteomes" id="UP000034680"/>
    </source>
</evidence>
<feature type="transmembrane region" description="Helical" evidence="8">
    <location>
        <begin position="413"/>
        <end position="436"/>
    </location>
</feature>
<dbReference type="GO" id="GO:0016020">
    <property type="term" value="C:membrane"/>
    <property type="evidence" value="ECO:0007669"/>
    <property type="project" value="UniProtKB-SubCell"/>
</dbReference>
<protein>
    <submittedName>
        <fullName evidence="10">Putative proline permease</fullName>
    </submittedName>
</protein>
<sequence length="565" mass="61665">MAAIDNRAMSDEEQYAEKKAQESDLSKVETYGVGQQFTVHENAGTKRNIKSRHAQMIAIGGTIGTGLFVGSGQALAIGGPAFLFVCYCLTSLLVYGVVTAVVEVATYLPVSGASMAYYCNRYVSSSLGFALGWLYFYSFGILVAYEITAASIVINFWPSTIHIAVWITIMLAVIVALNLCPVGIFAETEFWFAGVKVIMIIGLLILAFVLMVGGGPSHDRLGFQYWNDPGAVKAYIVEGSGGQFTAFLYVWVYSGFSFYFGPELVVYTSGEMINPRKNLPTAARRFFYRLIVFYALGALAIGAICNSEDPSLVSGTGDANASPWVIAIRNAGITVLPSIINAGILISAWSAGNSFLYMSSRSLYSLAISGNAPKIFTRCLKNGLPIYAVLASSLFALLAYLNCGSQAGEVFNWFISLTNTAGFTSWAVCCVTFLRFRKGCAAQGVTVPYRSRFQPYAAYICLPIFVFLLLCNGFTVFYPGQFTLSGFLTTYLGIPIFLVLWLGHKLFAARSEPWLYKADSMDLRSGVAEVEGDSAEWTRIEELKMSTEGTTAGKKWLKKVSIIWE</sequence>
<feature type="transmembrane region" description="Helical" evidence="8">
    <location>
        <begin position="286"/>
        <end position="304"/>
    </location>
</feature>
<dbReference type="AlphaFoldDB" id="A0A0G2FD53"/>
<name>A0A0G2FD53_9PEZI</name>
<evidence type="ECO:0000256" key="3">
    <source>
        <dbReference type="ARBA" id="ARBA00022692"/>
    </source>
</evidence>
<evidence type="ECO:0000256" key="5">
    <source>
        <dbReference type="ARBA" id="ARBA00022989"/>
    </source>
</evidence>
<evidence type="ECO:0000256" key="4">
    <source>
        <dbReference type="ARBA" id="ARBA00022970"/>
    </source>
</evidence>
<keyword evidence="11" id="KW-1185">Reference proteome</keyword>
<dbReference type="OrthoDB" id="3900342at2759"/>
<keyword evidence="4" id="KW-0029">Amino-acid transport</keyword>
<dbReference type="PIRSF" id="PIRSF006060">
    <property type="entry name" value="AA_transporter"/>
    <property type="match status" value="1"/>
</dbReference>
<dbReference type="STRING" id="1214573.A0A0G2FD53"/>
<dbReference type="GO" id="GO:0015171">
    <property type="term" value="F:amino acid transmembrane transporter activity"/>
    <property type="evidence" value="ECO:0007669"/>
    <property type="project" value="TreeGrafter"/>
</dbReference>
<feature type="transmembrane region" description="Helical" evidence="8">
    <location>
        <begin position="324"/>
        <end position="351"/>
    </location>
</feature>
<feature type="transmembrane region" description="Helical" evidence="8">
    <location>
        <begin position="456"/>
        <end position="478"/>
    </location>
</feature>
<evidence type="ECO:0000256" key="8">
    <source>
        <dbReference type="SAM" id="Phobius"/>
    </source>
</evidence>
<keyword evidence="6 8" id="KW-0472">Membrane</keyword>
<evidence type="ECO:0000256" key="2">
    <source>
        <dbReference type="ARBA" id="ARBA00022448"/>
    </source>
</evidence>
<dbReference type="Pfam" id="PF00324">
    <property type="entry name" value="AA_permease"/>
    <property type="match status" value="1"/>
</dbReference>
<keyword evidence="5 8" id="KW-1133">Transmembrane helix</keyword>
<feature type="transmembrane region" description="Helical" evidence="8">
    <location>
        <begin position="56"/>
        <end position="76"/>
    </location>
</feature>
<feature type="transmembrane region" description="Helical" evidence="8">
    <location>
        <begin position="163"/>
        <end position="186"/>
    </location>
</feature>
<feature type="transmembrane region" description="Helical" evidence="8">
    <location>
        <begin position="484"/>
        <end position="503"/>
    </location>
</feature>
<evidence type="ECO:0000256" key="6">
    <source>
        <dbReference type="ARBA" id="ARBA00023136"/>
    </source>
</evidence>
<dbReference type="Gene3D" id="1.20.1740.10">
    <property type="entry name" value="Amino acid/polyamine transporter I"/>
    <property type="match status" value="1"/>
</dbReference>
<feature type="transmembrane region" description="Helical" evidence="8">
    <location>
        <begin position="82"/>
        <end position="108"/>
    </location>
</feature>
<accession>A0A0G2FD53</accession>
<dbReference type="InterPro" id="IPR004841">
    <property type="entry name" value="AA-permease/SLC12A_dom"/>
</dbReference>
<evidence type="ECO:0000256" key="1">
    <source>
        <dbReference type="ARBA" id="ARBA00004141"/>
    </source>
</evidence>
<feature type="domain" description="Amino acid permease/ SLC12A" evidence="9">
    <location>
        <begin position="53"/>
        <end position="514"/>
    </location>
</feature>
<evidence type="ECO:0000259" key="9">
    <source>
        <dbReference type="Pfam" id="PF00324"/>
    </source>
</evidence>
<evidence type="ECO:0000313" key="10">
    <source>
        <dbReference type="EMBL" id="KKY32081.1"/>
    </source>
</evidence>
<feature type="transmembrane region" description="Helical" evidence="8">
    <location>
        <begin position="193"/>
        <end position="213"/>
    </location>
</feature>
<feature type="region of interest" description="Disordered" evidence="7">
    <location>
        <begin position="1"/>
        <end position="21"/>
    </location>
</feature>
<organism evidence="10 11">
    <name type="scientific">Diaporthe ampelina</name>
    <dbReference type="NCBI Taxonomy" id="1214573"/>
    <lineage>
        <taxon>Eukaryota</taxon>
        <taxon>Fungi</taxon>
        <taxon>Dikarya</taxon>
        <taxon>Ascomycota</taxon>
        <taxon>Pezizomycotina</taxon>
        <taxon>Sordariomycetes</taxon>
        <taxon>Sordariomycetidae</taxon>
        <taxon>Diaporthales</taxon>
        <taxon>Diaporthaceae</taxon>
        <taxon>Diaporthe</taxon>
    </lineage>
</organism>
<dbReference type="PANTHER" id="PTHR43341:SF38">
    <property type="entry name" value="PROLINE TRANSPORTER (EUROFUNG)"/>
    <property type="match status" value="1"/>
</dbReference>
<keyword evidence="2" id="KW-0813">Transport</keyword>
<comment type="caution">
    <text evidence="10">The sequence shown here is derived from an EMBL/GenBank/DDBJ whole genome shotgun (WGS) entry which is preliminary data.</text>
</comment>
<gene>
    <name evidence="10" type="ORF">UCDDA912_g07961</name>
</gene>
<feature type="transmembrane region" description="Helical" evidence="8">
    <location>
        <begin position="129"/>
        <end position="157"/>
    </location>
</feature>
<comment type="subcellular location">
    <subcellularLocation>
        <location evidence="1">Membrane</location>
        <topology evidence="1">Multi-pass membrane protein</topology>
    </subcellularLocation>
</comment>
<keyword evidence="3 8" id="KW-0812">Transmembrane</keyword>
<reference evidence="10 11" key="2">
    <citation type="submission" date="2015-05" db="EMBL/GenBank/DDBJ databases">
        <authorList>
            <person name="Morales-Cruz A."/>
            <person name="Amrine K.C."/>
            <person name="Cantu D."/>
        </authorList>
    </citation>
    <scope>NUCLEOTIDE SEQUENCE [LARGE SCALE GENOMIC DNA]</scope>
    <source>
        <strain evidence="10">DA912</strain>
    </source>
</reference>
<proteinExistence type="predicted"/>
<dbReference type="FunFam" id="1.20.1740.10:FF:000006">
    <property type="entry name" value="General amino acid permease"/>
    <property type="match status" value="1"/>
</dbReference>
<reference evidence="10 11" key="1">
    <citation type="submission" date="2015-05" db="EMBL/GenBank/DDBJ databases">
        <title>Distinctive expansion of gene families associated with plant cell wall degradation and secondary metabolism in the genomes of grapevine trunk pathogens.</title>
        <authorList>
            <person name="Lawrence D.P."/>
            <person name="Travadon R."/>
            <person name="Rolshausen P.E."/>
            <person name="Baumgartner K."/>
        </authorList>
    </citation>
    <scope>NUCLEOTIDE SEQUENCE [LARGE SCALE GENOMIC DNA]</scope>
    <source>
        <strain evidence="10">DA912</strain>
    </source>
</reference>
<feature type="transmembrane region" description="Helical" evidence="8">
    <location>
        <begin position="246"/>
        <end position="266"/>
    </location>
</feature>
<feature type="transmembrane region" description="Helical" evidence="8">
    <location>
        <begin position="384"/>
        <end position="401"/>
    </location>
</feature>
<dbReference type="Proteomes" id="UP000034680">
    <property type="component" value="Unassembled WGS sequence"/>
</dbReference>
<evidence type="ECO:0000256" key="7">
    <source>
        <dbReference type="SAM" id="MobiDB-lite"/>
    </source>
</evidence>
<dbReference type="EMBL" id="LCUC01000344">
    <property type="protein sequence ID" value="KKY32081.1"/>
    <property type="molecule type" value="Genomic_DNA"/>
</dbReference>
<dbReference type="InterPro" id="IPR050524">
    <property type="entry name" value="APC_YAT"/>
</dbReference>
<dbReference type="PANTHER" id="PTHR43341">
    <property type="entry name" value="AMINO ACID PERMEASE"/>
    <property type="match status" value="1"/>
</dbReference>